<sequence length="347" mass="38281">MLLLQIIKKTIFALNSIEMKKYLGIMSCLFLLSACDDGDLTFDSFDFSNVTAADCSNNPEVLNSVFKLNNNEALVIKFPTNVFPFRNIEGTSTLSISAENKIIYRVFNGQVTPTYFCSVIPPVTPVVIDEWSTADQSSGSIEIKTTPVNNTTKMQDAKYDHTIVFKGITLSNSTGGTVTYTEYIFGKYQTKSNITFAFGSVPIQKCSESKLIKIFDSNVGNVENRQNLNEVIILDLPPSVFQQAAGSETYYVDDSHQITYRLYGGDVIATALCSETGLPALYEEWQAEDGVSNGADSTGVIKIDTAINGTTRTHTITLTKVQYRKTGPTNNTFVQEIQTFGDYITTN</sequence>
<evidence type="ECO:0000313" key="3">
    <source>
        <dbReference type="Proteomes" id="UP000233767"/>
    </source>
</evidence>
<reference evidence="2 4" key="2">
    <citation type="submission" date="2018-10" db="EMBL/GenBank/DDBJ databases">
        <title>Genomic Encyclopedia of Archaeal and Bacterial Type Strains, Phase II (KMG-II): from individual species to whole genera.</title>
        <authorList>
            <person name="Goeker M."/>
        </authorList>
    </citation>
    <scope>NUCLEOTIDE SEQUENCE [LARGE SCALE GENOMIC DNA]</scope>
    <source>
        <strain evidence="2 4">DSM 21886</strain>
    </source>
</reference>
<accession>A0A497U2P3</accession>
<comment type="caution">
    <text evidence="2">The sequence shown here is derived from an EMBL/GenBank/DDBJ whole genome shotgun (WGS) entry which is preliminary data.</text>
</comment>
<gene>
    <name evidence="1" type="ORF">B0G92_1781</name>
    <name evidence="2" type="ORF">CLV50_2353</name>
</gene>
<dbReference type="Proteomes" id="UP000233767">
    <property type="component" value="Unassembled WGS sequence"/>
</dbReference>
<keyword evidence="3" id="KW-1185">Reference proteome</keyword>
<protein>
    <submittedName>
        <fullName evidence="2">Uncharacterized protein</fullName>
    </submittedName>
</protein>
<evidence type="ECO:0000313" key="2">
    <source>
        <dbReference type="EMBL" id="RLJ24472.1"/>
    </source>
</evidence>
<organism evidence="2 4">
    <name type="scientific">Flavobacterium lindanitolerans</name>
    <dbReference type="NCBI Taxonomy" id="428988"/>
    <lineage>
        <taxon>Bacteria</taxon>
        <taxon>Pseudomonadati</taxon>
        <taxon>Bacteroidota</taxon>
        <taxon>Flavobacteriia</taxon>
        <taxon>Flavobacteriales</taxon>
        <taxon>Flavobacteriaceae</taxon>
        <taxon>Flavobacterium</taxon>
    </lineage>
</organism>
<name>A0A497U2P3_9FLAO</name>
<evidence type="ECO:0000313" key="1">
    <source>
        <dbReference type="EMBL" id="PKW30132.1"/>
    </source>
</evidence>
<dbReference type="AlphaFoldDB" id="A0A497U2P3"/>
<evidence type="ECO:0000313" key="4">
    <source>
        <dbReference type="Proteomes" id="UP000275027"/>
    </source>
</evidence>
<dbReference type="EMBL" id="PJND01000007">
    <property type="protein sequence ID" value="PKW30132.1"/>
    <property type="molecule type" value="Genomic_DNA"/>
</dbReference>
<proteinExistence type="predicted"/>
<dbReference type="Proteomes" id="UP000275027">
    <property type="component" value="Unassembled WGS sequence"/>
</dbReference>
<dbReference type="EMBL" id="RCCB01000012">
    <property type="protein sequence ID" value="RLJ24472.1"/>
    <property type="molecule type" value="Genomic_DNA"/>
</dbReference>
<reference evidence="1 3" key="1">
    <citation type="submission" date="2017-12" db="EMBL/GenBank/DDBJ databases">
        <title>Genomic Encyclopedia of Type Strains, Phase III (KMG-III): the genomes of soil and plant-associated and newly described type strains.</title>
        <authorList>
            <person name="Whitman W."/>
        </authorList>
    </citation>
    <scope>NUCLEOTIDE SEQUENCE [LARGE SCALE GENOMIC DNA]</scope>
    <source>
        <strain evidence="1 3">IP-10</strain>
    </source>
</reference>